<dbReference type="HOGENOM" id="CLU_3346139_0_0_11"/>
<evidence type="ECO:0000313" key="2">
    <source>
        <dbReference type="Proteomes" id="UP000008004"/>
    </source>
</evidence>
<gene>
    <name evidence="1" type="ordered locus">OCU_33660</name>
</gene>
<dbReference type="AlphaFoldDB" id="H8IV15"/>
<evidence type="ECO:0000313" key="1">
    <source>
        <dbReference type="EMBL" id="AFC44585.1"/>
    </source>
</evidence>
<organism evidence="1 2">
    <name type="scientific">Mycobacterium intracellulare (strain ATCC 13950 / DSM 43223 / JCM 6384 / NCTC 13025 / 3600)</name>
    <dbReference type="NCBI Taxonomy" id="487521"/>
    <lineage>
        <taxon>Bacteria</taxon>
        <taxon>Bacillati</taxon>
        <taxon>Actinomycetota</taxon>
        <taxon>Actinomycetes</taxon>
        <taxon>Mycobacteriales</taxon>
        <taxon>Mycobacteriaceae</taxon>
        <taxon>Mycobacterium</taxon>
        <taxon>Mycobacterium avium complex (MAC)</taxon>
    </lineage>
</organism>
<protein>
    <submittedName>
        <fullName evidence="1">Uncharacterized protein</fullName>
    </submittedName>
</protein>
<proteinExistence type="predicted"/>
<dbReference type="Proteomes" id="UP000008004">
    <property type="component" value="Chromosome"/>
</dbReference>
<sequence length="37" mass="4413">MPRRSWLPGPEWDHLRGLGVVFVVEAVRYLDEYVQEL</sequence>
<dbReference type="EMBL" id="CP003322">
    <property type="protein sequence ID" value="AFC44585.1"/>
    <property type="molecule type" value="Genomic_DNA"/>
</dbReference>
<name>H8IV15_MYCIA</name>
<accession>H8IV15</accession>
<reference evidence="1 2" key="1">
    <citation type="journal article" date="2012" name="J. Bacteriol.">
        <title>Complete genome sequence of Mycobacterium intracellulare strain ATCC 13950T.</title>
        <authorList>
            <person name="Kim B.J."/>
            <person name="Choi B.S."/>
            <person name="Lim J.S."/>
            <person name="Choi I.Y."/>
            <person name="Lee J.H."/>
            <person name="Chun J."/>
            <person name="Kook Y.H."/>
            <person name="Kim B.J."/>
        </authorList>
    </citation>
    <scope>NUCLEOTIDE SEQUENCE [LARGE SCALE GENOMIC DNA]</scope>
    <source>
        <strain evidence="2">ATCC 13950 / DSM 43223 / JCM 6384 / NCTC 13025 / 3600</strain>
    </source>
</reference>
<dbReference type="KEGG" id="mia:OCU_33660"/>
<dbReference type="PATRIC" id="fig|487521.10.peg.3376"/>